<keyword evidence="3" id="KW-0479">Metal-binding</keyword>
<evidence type="ECO:0000256" key="4">
    <source>
        <dbReference type="ARBA" id="ARBA00022729"/>
    </source>
</evidence>
<proteinExistence type="inferred from homology"/>
<dbReference type="Pfam" id="PF01297">
    <property type="entry name" value="ZnuA"/>
    <property type="match status" value="1"/>
</dbReference>
<dbReference type="GO" id="GO:0030001">
    <property type="term" value="P:metal ion transport"/>
    <property type="evidence" value="ECO:0007669"/>
    <property type="project" value="InterPro"/>
</dbReference>
<dbReference type="PRINTS" id="PR00691">
    <property type="entry name" value="ADHESINB"/>
</dbReference>
<dbReference type="AlphaFoldDB" id="A0A0K8MXS9"/>
<comment type="subcellular location">
    <subcellularLocation>
        <location evidence="1">Cell envelope</location>
    </subcellularLocation>
</comment>
<dbReference type="EMBL" id="DF967973">
    <property type="protein sequence ID" value="GAP16010.1"/>
    <property type="molecule type" value="Genomic_DNA"/>
</dbReference>
<dbReference type="InterPro" id="IPR050492">
    <property type="entry name" value="Bact_metal-bind_prot9"/>
</dbReference>
<name>A0A0K8MXS9_9CHLR</name>
<dbReference type="PRINTS" id="PR00690">
    <property type="entry name" value="ADHESNFAMILY"/>
</dbReference>
<dbReference type="STRING" id="360412.LARV_03805"/>
<dbReference type="RefSeq" id="WP_075075405.1">
    <property type="nucleotide sequence ID" value="NZ_DF967973.1"/>
</dbReference>
<evidence type="ECO:0000256" key="1">
    <source>
        <dbReference type="ARBA" id="ARBA00004196"/>
    </source>
</evidence>
<accession>A0A0K8MXS9</accession>
<dbReference type="GO" id="GO:0030313">
    <property type="term" value="C:cell envelope"/>
    <property type="evidence" value="ECO:0007669"/>
    <property type="project" value="UniProtKB-SubCell"/>
</dbReference>
<dbReference type="Gene3D" id="3.40.50.1980">
    <property type="entry name" value="Nitrogenase molybdenum iron protein domain"/>
    <property type="match status" value="2"/>
</dbReference>
<dbReference type="Proteomes" id="UP000055060">
    <property type="component" value="Unassembled WGS sequence"/>
</dbReference>
<keyword evidence="4 6" id="KW-0732">Signal</keyword>
<evidence type="ECO:0000256" key="6">
    <source>
        <dbReference type="SAM" id="SignalP"/>
    </source>
</evidence>
<dbReference type="InterPro" id="IPR006129">
    <property type="entry name" value="AdhesinB"/>
</dbReference>
<gene>
    <name evidence="7" type="ORF">LARV_03805</name>
</gene>
<keyword evidence="8" id="KW-1185">Reference proteome</keyword>
<organism evidence="7">
    <name type="scientific">Longilinea arvoryzae</name>
    <dbReference type="NCBI Taxonomy" id="360412"/>
    <lineage>
        <taxon>Bacteria</taxon>
        <taxon>Bacillati</taxon>
        <taxon>Chloroflexota</taxon>
        <taxon>Anaerolineae</taxon>
        <taxon>Anaerolineales</taxon>
        <taxon>Anaerolineaceae</taxon>
        <taxon>Longilinea</taxon>
    </lineage>
</organism>
<keyword evidence="2 5" id="KW-0813">Transport</keyword>
<dbReference type="PANTHER" id="PTHR42953:SF1">
    <property type="entry name" value="METAL-BINDING PROTEIN HI_0362-RELATED"/>
    <property type="match status" value="1"/>
</dbReference>
<dbReference type="OrthoDB" id="9810636at2"/>
<dbReference type="GO" id="GO:0046872">
    <property type="term" value="F:metal ion binding"/>
    <property type="evidence" value="ECO:0007669"/>
    <property type="project" value="UniProtKB-KW"/>
</dbReference>
<dbReference type="InterPro" id="IPR006127">
    <property type="entry name" value="ZnuA-like"/>
</dbReference>
<evidence type="ECO:0000256" key="5">
    <source>
        <dbReference type="RuleBase" id="RU003512"/>
    </source>
</evidence>
<dbReference type="GO" id="GO:0007155">
    <property type="term" value="P:cell adhesion"/>
    <property type="evidence" value="ECO:0007669"/>
    <property type="project" value="InterPro"/>
</dbReference>
<evidence type="ECO:0000313" key="8">
    <source>
        <dbReference type="Proteomes" id="UP000055060"/>
    </source>
</evidence>
<evidence type="ECO:0000256" key="3">
    <source>
        <dbReference type="ARBA" id="ARBA00022723"/>
    </source>
</evidence>
<dbReference type="PANTHER" id="PTHR42953">
    <property type="entry name" value="HIGH-AFFINITY ZINC UPTAKE SYSTEM PROTEIN ZNUA-RELATED"/>
    <property type="match status" value="1"/>
</dbReference>
<feature type="chain" id="PRO_5005512984" evidence="6">
    <location>
        <begin position="23"/>
        <end position="299"/>
    </location>
</feature>
<dbReference type="SUPFAM" id="SSF53807">
    <property type="entry name" value="Helical backbone' metal receptor"/>
    <property type="match status" value="1"/>
</dbReference>
<sequence length="299" mass="31902">MQRILFSLIFLALLLTACQAQAPAQPADGKLHVLTTTGFLADFVQQVAGDRAVVDSLIPAGVDPHAFEPAPQDVTRIAASSVLVINGAGFEEWLKKTLENAGGSREIIDASQGLTPRPAGDVAEHPDGDPHFWLDPVLAKTYVTNIRDGLIKADPSGAETYTANAAAALQKLDELDAWIRARVATIPAQRRLLVTNHESFGYFADRYGFTLVGAVIPSVSSSASPTAQDLARLIDQIRQTGAPAIFLESGSNPQLADQVARETGVKVVTGLLTHSFGPEAQDYIAMLKWDVGLIVEALK</sequence>
<dbReference type="PROSITE" id="PS51257">
    <property type="entry name" value="PROKAR_LIPOPROTEIN"/>
    <property type="match status" value="1"/>
</dbReference>
<evidence type="ECO:0000256" key="2">
    <source>
        <dbReference type="ARBA" id="ARBA00022448"/>
    </source>
</evidence>
<protein>
    <submittedName>
        <fullName evidence="7">ABC-type metal ion transport system, periplasmic component/surface adhesin</fullName>
    </submittedName>
</protein>
<comment type="similarity">
    <text evidence="5">Belongs to the bacterial solute-binding protein 9 family.</text>
</comment>
<dbReference type="InterPro" id="IPR006128">
    <property type="entry name" value="Lipoprotein_PsaA-like"/>
</dbReference>
<evidence type="ECO:0000313" key="7">
    <source>
        <dbReference type="EMBL" id="GAP16010.1"/>
    </source>
</evidence>
<reference evidence="7" key="1">
    <citation type="submission" date="2015-07" db="EMBL/GenBank/DDBJ databases">
        <title>Draft Genome Sequences of Anaerolinea thermolimosa IMO-1, Bellilinea caldifistulae GOMI-1, Leptolinea tardivitalis YMTK-2, Levilinea saccharolytica KIBI-1,Longilinea arvoryzae KOME-1, Previously Described as Members of the Anaerolineaceae (Chloroflexi).</title>
        <authorList>
            <person name="Sekiguchi Y."/>
            <person name="Ohashi A."/>
            <person name="Matsuura N."/>
            <person name="Tourlousse M.D."/>
        </authorList>
    </citation>
    <scope>NUCLEOTIDE SEQUENCE [LARGE SCALE GENOMIC DNA]</scope>
    <source>
        <strain evidence="7">KOME-1</strain>
    </source>
</reference>
<feature type="signal peptide" evidence="6">
    <location>
        <begin position="1"/>
        <end position="22"/>
    </location>
</feature>